<sequence length="552" mass="63187">MDEKSHNTNSLVKIRWEKNAQKQEMHEKKMSGAREQKISNAINNDIMKIQNIISQHNEYIPLITNLEHVKIEFPFLYYIFQTAVEKIKRKGNLIFGIRYSLFIVPYILLLSFFGKKLAIFLNLILAIPTWKTIITWRKKYISKYKISLDGKQESINTMIDAYITDKEDDRVVLAIDAVSVSAQVSVSEDGDVKGLLYTKHVNDAQVILSTSKEFAKFVDEHQKEIIRYFFVIYACPLSSKNKAFPVAMIPKSSGNASKDIVEKFDSILKKVNSKIKVVGTAFDGDSGWLSLAKKAAASTKNLVINDLLSGKQVQSLDHYVFLQDEDHPDNLPFLVFEDMLHLLKCFRYRLCSGCGICPSLFSDDNNFINAPNFEMVGIPSWLTDSAKYLKMDDGLPLRLFTFENIEKCILSERIDLAYSLLPCTLLKDAILKNDIDRSTRIEMLSLGYSIVLLYLCELEKYSNFKKTRLQTTSKHGGKSTHLTLMDKKWCSKYLSLCSSLVCLLIDPRALELGALGSHWLEHFFGLIRQVVRSVRIDGQIELRKWPPFLTHI</sequence>
<organism evidence="2 3">
    <name type="scientific">Tritrichomonas musculus</name>
    <dbReference type="NCBI Taxonomy" id="1915356"/>
    <lineage>
        <taxon>Eukaryota</taxon>
        <taxon>Metamonada</taxon>
        <taxon>Parabasalia</taxon>
        <taxon>Tritrichomonadida</taxon>
        <taxon>Tritrichomonadidae</taxon>
        <taxon>Tritrichomonas</taxon>
    </lineage>
</organism>
<reference evidence="2 3" key="1">
    <citation type="submission" date="2024-04" db="EMBL/GenBank/DDBJ databases">
        <title>Tritrichomonas musculus Genome.</title>
        <authorList>
            <person name="Alves-Ferreira E."/>
            <person name="Grigg M."/>
            <person name="Lorenzi H."/>
            <person name="Galac M."/>
        </authorList>
    </citation>
    <scope>NUCLEOTIDE SEQUENCE [LARGE SCALE GENOMIC DNA]</scope>
    <source>
        <strain evidence="2 3">EAF2021</strain>
    </source>
</reference>
<evidence type="ECO:0000313" key="2">
    <source>
        <dbReference type="EMBL" id="KAK8858353.1"/>
    </source>
</evidence>
<evidence type="ECO:0000313" key="3">
    <source>
        <dbReference type="Proteomes" id="UP001470230"/>
    </source>
</evidence>
<keyword evidence="1" id="KW-0472">Membrane</keyword>
<dbReference type="Proteomes" id="UP001470230">
    <property type="component" value="Unassembled WGS sequence"/>
</dbReference>
<accession>A0ABR2I735</accession>
<dbReference type="EMBL" id="JAPFFF010000019">
    <property type="protein sequence ID" value="KAK8858353.1"/>
    <property type="molecule type" value="Genomic_DNA"/>
</dbReference>
<evidence type="ECO:0000256" key="1">
    <source>
        <dbReference type="SAM" id="Phobius"/>
    </source>
</evidence>
<keyword evidence="1" id="KW-0812">Transmembrane</keyword>
<proteinExistence type="predicted"/>
<comment type="caution">
    <text evidence="2">The sequence shown here is derived from an EMBL/GenBank/DDBJ whole genome shotgun (WGS) entry which is preliminary data.</text>
</comment>
<gene>
    <name evidence="2" type="ORF">M9Y10_013456</name>
</gene>
<protein>
    <submittedName>
        <fullName evidence="2">Uncharacterized protein</fullName>
    </submittedName>
</protein>
<keyword evidence="3" id="KW-1185">Reference proteome</keyword>
<feature type="transmembrane region" description="Helical" evidence="1">
    <location>
        <begin position="93"/>
        <end position="113"/>
    </location>
</feature>
<keyword evidence="1" id="KW-1133">Transmembrane helix</keyword>
<name>A0ABR2I735_9EUKA</name>